<gene>
    <name evidence="2" type="ORF">PHYPA_026265</name>
</gene>
<dbReference type="EnsemblPlants" id="Pp3c21_16290V3.1">
    <property type="protein sequence ID" value="PAC:32914767.CDS.1"/>
    <property type="gene ID" value="Pp3c21_16290"/>
</dbReference>
<accession>A0A2K1IS81</accession>
<feature type="compositionally biased region" description="Polar residues" evidence="1">
    <location>
        <begin position="1"/>
        <end position="38"/>
    </location>
</feature>
<name>A0A2K1IS81_PHYPA</name>
<reference evidence="2 4" key="2">
    <citation type="journal article" date="2018" name="Plant J.">
        <title>The Physcomitrella patens chromosome-scale assembly reveals moss genome structure and evolution.</title>
        <authorList>
            <person name="Lang D."/>
            <person name="Ullrich K.K."/>
            <person name="Murat F."/>
            <person name="Fuchs J."/>
            <person name="Jenkins J."/>
            <person name="Haas F.B."/>
            <person name="Piednoel M."/>
            <person name="Gundlach H."/>
            <person name="Van Bel M."/>
            <person name="Meyberg R."/>
            <person name="Vives C."/>
            <person name="Morata J."/>
            <person name="Symeonidi A."/>
            <person name="Hiss M."/>
            <person name="Muchero W."/>
            <person name="Kamisugi Y."/>
            <person name="Saleh O."/>
            <person name="Blanc G."/>
            <person name="Decker E.L."/>
            <person name="van Gessel N."/>
            <person name="Grimwood J."/>
            <person name="Hayes R.D."/>
            <person name="Graham S.W."/>
            <person name="Gunter L.E."/>
            <person name="McDaniel S.F."/>
            <person name="Hoernstein S.N.W."/>
            <person name="Larsson A."/>
            <person name="Li F.W."/>
            <person name="Perroud P.F."/>
            <person name="Phillips J."/>
            <person name="Ranjan P."/>
            <person name="Rokshar D.S."/>
            <person name="Rothfels C.J."/>
            <person name="Schneider L."/>
            <person name="Shu S."/>
            <person name="Stevenson D.W."/>
            <person name="Thummler F."/>
            <person name="Tillich M."/>
            <person name="Villarreal Aguilar J.C."/>
            <person name="Widiez T."/>
            <person name="Wong G.K."/>
            <person name="Wymore A."/>
            <person name="Zhang Y."/>
            <person name="Zimmer A.D."/>
            <person name="Quatrano R.S."/>
            <person name="Mayer K.F.X."/>
            <person name="Goodstein D."/>
            <person name="Casacuberta J.M."/>
            <person name="Vandepoele K."/>
            <person name="Reski R."/>
            <person name="Cuming A.C."/>
            <person name="Tuskan G.A."/>
            <person name="Maumus F."/>
            <person name="Salse J."/>
            <person name="Schmutz J."/>
            <person name="Rensing S.A."/>
        </authorList>
    </citation>
    <scope>NUCLEOTIDE SEQUENCE [LARGE SCALE GENOMIC DNA]</scope>
    <source>
        <strain evidence="3 4">cv. Gransden 2004</strain>
    </source>
</reference>
<reference evidence="2 4" key="1">
    <citation type="journal article" date="2008" name="Science">
        <title>The Physcomitrella genome reveals evolutionary insights into the conquest of land by plants.</title>
        <authorList>
            <person name="Rensing S."/>
            <person name="Lang D."/>
            <person name="Zimmer A."/>
            <person name="Terry A."/>
            <person name="Salamov A."/>
            <person name="Shapiro H."/>
            <person name="Nishiyama T."/>
            <person name="Perroud P.-F."/>
            <person name="Lindquist E."/>
            <person name="Kamisugi Y."/>
            <person name="Tanahashi T."/>
            <person name="Sakakibara K."/>
            <person name="Fujita T."/>
            <person name="Oishi K."/>
            <person name="Shin-I T."/>
            <person name="Kuroki Y."/>
            <person name="Toyoda A."/>
            <person name="Suzuki Y."/>
            <person name="Hashimoto A."/>
            <person name="Yamaguchi K."/>
            <person name="Sugano A."/>
            <person name="Kohara Y."/>
            <person name="Fujiyama A."/>
            <person name="Anterola A."/>
            <person name="Aoki S."/>
            <person name="Ashton N."/>
            <person name="Barbazuk W.B."/>
            <person name="Barker E."/>
            <person name="Bennetzen J."/>
            <person name="Bezanilla M."/>
            <person name="Blankenship R."/>
            <person name="Cho S.H."/>
            <person name="Dutcher S."/>
            <person name="Estelle M."/>
            <person name="Fawcett J.A."/>
            <person name="Gundlach H."/>
            <person name="Hanada K."/>
            <person name="Heyl A."/>
            <person name="Hicks K.A."/>
            <person name="Hugh J."/>
            <person name="Lohr M."/>
            <person name="Mayer K."/>
            <person name="Melkozernov A."/>
            <person name="Murata T."/>
            <person name="Nelson D."/>
            <person name="Pils B."/>
            <person name="Prigge M."/>
            <person name="Reiss B."/>
            <person name="Renner T."/>
            <person name="Rombauts S."/>
            <person name="Rushton P."/>
            <person name="Sanderfoot A."/>
            <person name="Schween G."/>
            <person name="Shiu S.-H."/>
            <person name="Stueber K."/>
            <person name="Theodoulou F.L."/>
            <person name="Tu H."/>
            <person name="Van de Peer Y."/>
            <person name="Verrier P.J."/>
            <person name="Waters E."/>
            <person name="Wood A."/>
            <person name="Yang L."/>
            <person name="Cove D."/>
            <person name="Cuming A."/>
            <person name="Hasebe M."/>
            <person name="Lucas S."/>
            <person name="Mishler D.B."/>
            <person name="Reski R."/>
            <person name="Grigoriev I."/>
            <person name="Quatrano R.S."/>
            <person name="Boore J.L."/>
        </authorList>
    </citation>
    <scope>NUCLEOTIDE SEQUENCE [LARGE SCALE GENOMIC DNA]</scope>
    <source>
        <strain evidence="3 4">cv. Gransden 2004</strain>
    </source>
</reference>
<keyword evidence="4" id="KW-1185">Reference proteome</keyword>
<evidence type="ECO:0000313" key="3">
    <source>
        <dbReference type="EnsemblPlants" id="PAC:32914767.CDS.1"/>
    </source>
</evidence>
<evidence type="ECO:0000313" key="2">
    <source>
        <dbReference type="EMBL" id="PNR32140.1"/>
    </source>
</evidence>
<dbReference type="PaxDb" id="3218-PP1S167_7V6.1"/>
<proteinExistence type="predicted"/>
<organism evidence="2">
    <name type="scientific">Physcomitrium patens</name>
    <name type="common">Spreading-leaved earth moss</name>
    <name type="synonym">Physcomitrella patens</name>
    <dbReference type="NCBI Taxonomy" id="3218"/>
    <lineage>
        <taxon>Eukaryota</taxon>
        <taxon>Viridiplantae</taxon>
        <taxon>Streptophyta</taxon>
        <taxon>Embryophyta</taxon>
        <taxon>Bryophyta</taxon>
        <taxon>Bryophytina</taxon>
        <taxon>Bryopsida</taxon>
        <taxon>Funariidae</taxon>
        <taxon>Funariales</taxon>
        <taxon>Funariaceae</taxon>
        <taxon>Physcomitrium</taxon>
    </lineage>
</organism>
<dbReference type="EMBL" id="ABEU02000021">
    <property type="protein sequence ID" value="PNR32140.1"/>
    <property type="molecule type" value="Genomic_DNA"/>
</dbReference>
<dbReference type="Proteomes" id="UP000006727">
    <property type="component" value="Chromosome 21"/>
</dbReference>
<dbReference type="AlphaFoldDB" id="A0A2K1IS81"/>
<dbReference type="EnsemblPlants" id="Pp3c21_16290V3.2">
    <property type="protein sequence ID" value="PAC:32914768.CDS.1"/>
    <property type="gene ID" value="Pp3c21_16290"/>
</dbReference>
<dbReference type="Gramene" id="Pp3c21_16290V3.1">
    <property type="protein sequence ID" value="PAC:32914767.CDS.1"/>
    <property type="gene ID" value="Pp3c21_16290"/>
</dbReference>
<reference evidence="3" key="3">
    <citation type="submission" date="2020-12" db="UniProtKB">
        <authorList>
            <consortium name="EnsemblPlants"/>
        </authorList>
    </citation>
    <scope>IDENTIFICATION</scope>
</reference>
<sequence length="56" mass="6031">MNTPDGAQNQTHSLISPVQSNPTQPNPERTPSLSQSLVLSFGSELRRKQTKPGSAN</sequence>
<dbReference type="Gramene" id="Pp3c21_16290V3.2">
    <property type="protein sequence ID" value="PAC:32914768.CDS.1"/>
    <property type="gene ID" value="Pp3c21_16290"/>
</dbReference>
<evidence type="ECO:0000256" key="1">
    <source>
        <dbReference type="SAM" id="MobiDB-lite"/>
    </source>
</evidence>
<evidence type="ECO:0000313" key="4">
    <source>
        <dbReference type="Proteomes" id="UP000006727"/>
    </source>
</evidence>
<protein>
    <submittedName>
        <fullName evidence="2 3">Uncharacterized protein</fullName>
    </submittedName>
</protein>
<feature type="region of interest" description="Disordered" evidence="1">
    <location>
        <begin position="1"/>
        <end position="56"/>
    </location>
</feature>
<dbReference type="InParanoid" id="A0A2K1IS81"/>